<evidence type="ECO:0000313" key="8">
    <source>
        <dbReference type="Proteomes" id="UP001221413"/>
    </source>
</evidence>
<evidence type="ECO:0000256" key="1">
    <source>
        <dbReference type="ARBA" id="ARBA00022723"/>
    </source>
</evidence>
<dbReference type="Gene3D" id="2.170.270.10">
    <property type="entry name" value="SET domain"/>
    <property type="match status" value="1"/>
</dbReference>
<dbReference type="GO" id="GO:0008270">
    <property type="term" value="F:zinc ion binding"/>
    <property type="evidence" value="ECO:0007669"/>
    <property type="project" value="UniProtKB-KW"/>
</dbReference>
<evidence type="ECO:0000256" key="5">
    <source>
        <dbReference type="SAM" id="MobiDB-lite"/>
    </source>
</evidence>
<dbReference type="PANTHER" id="PTHR46462:SF3">
    <property type="entry name" value="UPSET, ISOFORM A"/>
    <property type="match status" value="1"/>
</dbReference>
<accession>A0AAD6IVP6</accession>
<dbReference type="Pfam" id="PF20826">
    <property type="entry name" value="PHD_5"/>
    <property type="match status" value="1"/>
</dbReference>
<dbReference type="InterPro" id="IPR019786">
    <property type="entry name" value="Zinc_finger_PHD-type_CS"/>
</dbReference>
<dbReference type="InterPro" id="IPR013083">
    <property type="entry name" value="Znf_RING/FYVE/PHD"/>
</dbReference>
<feature type="compositionally biased region" description="Low complexity" evidence="5">
    <location>
        <begin position="828"/>
        <end position="839"/>
    </location>
</feature>
<feature type="compositionally biased region" description="Basic residues" evidence="5">
    <location>
        <begin position="458"/>
        <end position="471"/>
    </location>
</feature>
<dbReference type="GO" id="GO:0006355">
    <property type="term" value="P:regulation of DNA-templated transcription"/>
    <property type="evidence" value="ECO:0007669"/>
    <property type="project" value="TreeGrafter"/>
</dbReference>
<dbReference type="PROSITE" id="PS50280">
    <property type="entry name" value="SET"/>
    <property type="match status" value="1"/>
</dbReference>
<dbReference type="AlphaFoldDB" id="A0AAD6IVP6"/>
<dbReference type="InterPro" id="IPR001214">
    <property type="entry name" value="SET_dom"/>
</dbReference>
<dbReference type="GO" id="GO:0070210">
    <property type="term" value="C:Rpd3L-Expanded complex"/>
    <property type="evidence" value="ECO:0007669"/>
    <property type="project" value="TreeGrafter"/>
</dbReference>
<gene>
    <name evidence="7" type="ORF">Dda_6506</name>
</gene>
<feature type="domain" description="SET" evidence="6">
    <location>
        <begin position="268"/>
        <end position="395"/>
    </location>
</feature>
<evidence type="ECO:0000313" key="7">
    <source>
        <dbReference type="EMBL" id="KAJ6258465.1"/>
    </source>
</evidence>
<feature type="compositionally biased region" description="Basic and acidic residues" evidence="5">
    <location>
        <begin position="178"/>
        <end position="195"/>
    </location>
</feature>
<feature type="compositionally biased region" description="Polar residues" evidence="5">
    <location>
        <begin position="909"/>
        <end position="922"/>
    </location>
</feature>
<dbReference type="CDD" id="cd15550">
    <property type="entry name" value="PHD_MLL5"/>
    <property type="match status" value="1"/>
</dbReference>
<dbReference type="SUPFAM" id="SSF57903">
    <property type="entry name" value="FYVE/PHD zinc finger"/>
    <property type="match status" value="1"/>
</dbReference>
<evidence type="ECO:0000256" key="3">
    <source>
        <dbReference type="ARBA" id="ARBA00022833"/>
    </source>
</evidence>
<dbReference type="SMART" id="SM00249">
    <property type="entry name" value="PHD"/>
    <property type="match status" value="1"/>
</dbReference>
<feature type="compositionally biased region" description="Basic and acidic residues" evidence="5">
    <location>
        <begin position="484"/>
        <end position="494"/>
    </location>
</feature>
<feature type="compositionally biased region" description="Basic residues" evidence="5">
    <location>
        <begin position="111"/>
        <end position="126"/>
    </location>
</feature>
<proteinExistence type="predicted"/>
<dbReference type="GO" id="GO:0034967">
    <property type="term" value="C:Set3 complex"/>
    <property type="evidence" value="ECO:0007669"/>
    <property type="project" value="TreeGrafter"/>
</dbReference>
<evidence type="ECO:0000256" key="4">
    <source>
        <dbReference type="ARBA" id="ARBA00022853"/>
    </source>
</evidence>
<feature type="region of interest" description="Disordered" evidence="5">
    <location>
        <begin position="452"/>
        <end position="598"/>
    </location>
</feature>
<evidence type="ECO:0000259" key="6">
    <source>
        <dbReference type="PROSITE" id="PS50280"/>
    </source>
</evidence>
<dbReference type="GO" id="GO:0006325">
    <property type="term" value="P:chromatin organization"/>
    <property type="evidence" value="ECO:0007669"/>
    <property type="project" value="UniProtKB-KW"/>
</dbReference>
<protein>
    <recommendedName>
        <fullName evidence="6">SET domain-containing protein</fullName>
    </recommendedName>
</protein>
<dbReference type="Proteomes" id="UP001221413">
    <property type="component" value="Unassembled WGS sequence"/>
</dbReference>
<dbReference type="SMART" id="SM00317">
    <property type="entry name" value="SET"/>
    <property type="match status" value="1"/>
</dbReference>
<dbReference type="Pfam" id="PF00856">
    <property type="entry name" value="SET"/>
    <property type="match status" value="1"/>
</dbReference>
<keyword evidence="3" id="KW-0862">Zinc</keyword>
<comment type="caution">
    <text evidence="7">The sequence shown here is derived from an EMBL/GenBank/DDBJ whole genome shotgun (WGS) entry which is preliminary data.</text>
</comment>
<feature type="compositionally biased region" description="Pro residues" evidence="5">
    <location>
        <begin position="806"/>
        <end position="820"/>
    </location>
</feature>
<feature type="compositionally biased region" description="Basic and acidic residues" evidence="5">
    <location>
        <begin position="860"/>
        <end position="873"/>
    </location>
</feature>
<name>A0AAD6IVP6_DREDA</name>
<keyword evidence="1" id="KW-0479">Metal-binding</keyword>
<dbReference type="InterPro" id="IPR011011">
    <property type="entry name" value="Znf_FYVE_PHD"/>
</dbReference>
<dbReference type="EMBL" id="JAQGDS010000008">
    <property type="protein sequence ID" value="KAJ6258465.1"/>
    <property type="molecule type" value="Genomic_DNA"/>
</dbReference>
<organism evidence="7 8">
    <name type="scientific">Drechslerella dactyloides</name>
    <name type="common">Nematode-trapping fungus</name>
    <name type="synonym">Arthrobotrys dactyloides</name>
    <dbReference type="NCBI Taxonomy" id="74499"/>
    <lineage>
        <taxon>Eukaryota</taxon>
        <taxon>Fungi</taxon>
        <taxon>Dikarya</taxon>
        <taxon>Ascomycota</taxon>
        <taxon>Pezizomycotina</taxon>
        <taxon>Orbiliomycetes</taxon>
        <taxon>Orbiliales</taxon>
        <taxon>Orbiliaceae</taxon>
        <taxon>Drechslerella</taxon>
    </lineage>
</organism>
<sequence length="922" mass="100932">MNEVLTNGSRPSPTPSNPSSTRNLLSPQDLPNASITSEIRCFCGYDLDDGFTIQCDKCSRWQHGICVKINPKNIPEIFICYYCEIRDLQNDDLKRAKAIQYKRFEGEGRKAPAHPKRTAGASHRKRETNGSGHSRSVSESLSHKPPSPKEQVAGKSRARQRPIPPQPHASLPDTSASPDEHSPTGKSPSIERDLASDSEVPPCVYTKEYTPISSNTIVSPEIDHKIKTWTHDALHRAKPTINASDSSIPCLPRRYSTSEFHQLIPSGHTVRWVSSPEELSALGLPLVRLVADAPSKADQFVIEYVGEIGSRTSYIQDTLNQYQRIRHPKAFVLFHPQLPIYIDARRCGSEARFVRRSCRPNLKFETMVIDGTDLRFALYTNQPIERGVELTIGWEWDPSLPFLRLLNGDLSLEDLDAEVLHKMSTWAEVLTTTVGECACVDRETCIMSRLKGDVPVGKPKKAAKAGTKRRWREMQDFNATGRDPSPEKHDPESKYKRRSSSTSSHRKSESRDRTPTFPSAEITQSSVITDQNSSAREARKMKETINLIEKLTNPDSSRGNKRIKRPTAGSQPSAQPSLPGGIPESNYKSQSPKQPADQALPQALATVAGGQPAALLDVAHSAQNIRKMQVNGISSQSATTKTSYVDGGVQTEIDVPVRNTPKPIASSRKMRILLEWRELTQQRENALKQQLSIVKEEDSLSKERLADNDTVMTDADASANIEPPANLQVAEVTPPNVMSVDVERTVDHVVKVEPPASADLETNGISVNGTGGPGTDSTVTTTNVAELQLQTPSGQTLDVPITNALPEPPKLQSPTPPALPSLPQATNPSPVSTPIVPVTAAQSSMPATPSVHKKMSLSEYSRKRAESQRKDKSPPVVNNGVAAASDFEGETKLSIPTESSTAMDLDPPNATSHSLTNGHRGS</sequence>
<keyword evidence="4" id="KW-0156">Chromatin regulator</keyword>
<keyword evidence="2" id="KW-0863">Zinc-finger</keyword>
<feature type="compositionally biased region" description="Polar residues" evidence="5">
    <location>
        <begin position="521"/>
        <end position="535"/>
    </location>
</feature>
<feature type="region of interest" description="Disordered" evidence="5">
    <location>
        <begin position="793"/>
        <end position="922"/>
    </location>
</feature>
<evidence type="ECO:0000256" key="2">
    <source>
        <dbReference type="ARBA" id="ARBA00022771"/>
    </source>
</evidence>
<dbReference type="PROSITE" id="PS01359">
    <property type="entry name" value="ZF_PHD_1"/>
    <property type="match status" value="1"/>
</dbReference>
<dbReference type="SUPFAM" id="SSF82199">
    <property type="entry name" value="SET domain"/>
    <property type="match status" value="1"/>
</dbReference>
<keyword evidence="8" id="KW-1185">Reference proteome</keyword>
<dbReference type="Gene3D" id="3.30.40.10">
    <property type="entry name" value="Zinc/RING finger domain, C3HC4 (zinc finger)"/>
    <property type="match status" value="1"/>
</dbReference>
<reference evidence="7" key="1">
    <citation type="submission" date="2023-01" db="EMBL/GenBank/DDBJ databases">
        <title>The chitinases involved in constricting ring structure development in the nematode-trapping fungus Drechslerella dactyloides.</title>
        <authorList>
            <person name="Wang R."/>
            <person name="Zhang L."/>
            <person name="Tang P."/>
            <person name="Li S."/>
            <person name="Liang L."/>
        </authorList>
    </citation>
    <scope>NUCLEOTIDE SEQUENCE</scope>
    <source>
        <strain evidence="7">YMF1.00031</strain>
    </source>
</reference>
<feature type="region of interest" description="Disordered" evidence="5">
    <location>
        <begin position="106"/>
        <end position="198"/>
    </location>
</feature>
<feature type="region of interest" description="Disordered" evidence="5">
    <location>
        <begin position="1"/>
        <end position="30"/>
    </location>
</feature>
<dbReference type="InterPro" id="IPR001965">
    <property type="entry name" value="Znf_PHD"/>
</dbReference>
<dbReference type="InterPro" id="IPR046341">
    <property type="entry name" value="SET_dom_sf"/>
</dbReference>
<dbReference type="PANTHER" id="PTHR46462">
    <property type="entry name" value="UPSET, ISOFORM A"/>
    <property type="match status" value="1"/>
</dbReference>
<feature type="compositionally biased region" description="Polar residues" evidence="5">
    <location>
        <begin position="129"/>
        <end position="140"/>
    </location>
</feature>